<evidence type="ECO:0000313" key="1">
    <source>
        <dbReference type="EMBL" id="TQM93263.1"/>
    </source>
</evidence>
<dbReference type="EMBL" id="VFPT01000001">
    <property type="protein sequence ID" value="TQM93263.1"/>
    <property type="molecule type" value="Genomic_DNA"/>
</dbReference>
<evidence type="ECO:0000313" key="2">
    <source>
        <dbReference type="Proteomes" id="UP000320582"/>
    </source>
</evidence>
<dbReference type="Proteomes" id="UP000320582">
    <property type="component" value="Unassembled WGS sequence"/>
</dbReference>
<name>A0A543KDV0_9RHOB</name>
<comment type="caution">
    <text evidence="1">The sequence shown here is derived from an EMBL/GenBank/DDBJ whole genome shotgun (WGS) entry which is preliminary data.</text>
</comment>
<gene>
    <name evidence="1" type="ORF">BD293_1895</name>
</gene>
<keyword evidence="2" id="KW-1185">Reference proteome</keyword>
<sequence>MTEAIKTNQFDLDTSASEAVEDVQEPNRLYVISQLIEELRHTHVMTRRDHDFQKQLRRLFKGIHPARTAVTRP</sequence>
<protein>
    <submittedName>
        <fullName evidence="1">Uncharacterized protein</fullName>
    </submittedName>
</protein>
<dbReference type="AlphaFoldDB" id="A0A543KDV0"/>
<reference evidence="1 2" key="1">
    <citation type="submission" date="2019-06" db="EMBL/GenBank/DDBJ databases">
        <title>Genomic Encyclopedia of Archaeal and Bacterial Type Strains, Phase II (KMG-II): from individual species to whole genera.</title>
        <authorList>
            <person name="Goeker M."/>
        </authorList>
    </citation>
    <scope>NUCLEOTIDE SEQUENCE [LARGE SCALE GENOMIC DNA]</scope>
    <source>
        <strain evidence="1 2">DSM 18423</strain>
    </source>
</reference>
<accession>A0A543KDV0</accession>
<proteinExistence type="predicted"/>
<organism evidence="1 2">
    <name type="scientific">Roseinatronobacter monicus</name>
    <dbReference type="NCBI Taxonomy" id="393481"/>
    <lineage>
        <taxon>Bacteria</taxon>
        <taxon>Pseudomonadati</taxon>
        <taxon>Pseudomonadota</taxon>
        <taxon>Alphaproteobacteria</taxon>
        <taxon>Rhodobacterales</taxon>
        <taxon>Paracoccaceae</taxon>
        <taxon>Roseinatronobacter</taxon>
    </lineage>
</organism>
<dbReference type="RefSeq" id="WP_142081072.1">
    <property type="nucleotide sequence ID" value="NZ_VFPT01000001.1"/>
</dbReference>